<dbReference type="Pfam" id="PF19786">
    <property type="entry name" value="DUF6270"/>
    <property type="match status" value="1"/>
</dbReference>
<evidence type="ECO:0000313" key="1">
    <source>
        <dbReference type="EMBL" id="AAO59433.1"/>
    </source>
</evidence>
<accession>Q848R5</accession>
<dbReference type="InterPro" id="IPR046237">
    <property type="entry name" value="DUF6270"/>
</dbReference>
<protein>
    <submittedName>
        <fullName evidence="1">Uncharacterized protein</fullName>
    </submittedName>
</protein>
<reference evidence="1" key="2">
    <citation type="journal article" date="2003" name="Microbiology">
        <title>Detection and genetic analysis of group II capsules in Aeromonas hydrophila.</title>
        <authorList>
            <person name="Zhang Y.L."/>
            <person name="Lau Y.L."/>
            <person name="Arakawa E."/>
            <person name="Leung K.Y."/>
        </authorList>
    </citation>
    <scope>NUCLEOTIDE SEQUENCE</scope>
    <source>
        <strain evidence="1">JCM3983</strain>
    </source>
</reference>
<dbReference type="AlphaFoldDB" id="Q848R5"/>
<sequence length="390" mass="44848">MQSTIIFGDVNQRVSDLVETRKLLIVDNIKTDKLEVLFSNSEENVSIKEKQFLDKAINNIKETSNIIFNPNGNFSSTFISNLILILNVVPEKTNIYFLFPHTNNSKEEEAILGMIKRKVFFFYGDTPNTLKISGPDNSLSSKHKISILGSCDSRDTLRIYDEIYGGNDNVVLSSYIARNSIACSLAAPIVFSDSDLISIDSPFIKKCVKLDLNKNAINDVLSSLQSKDSILLIDFMDERFDLLPINGSFATMSWDYRKTTHYQNNKKDEYITFDSSYKKEMTLRSLDKIIELVTRKISVKNIYILNFPMATHYIDEAGSTQFDDIRYSISRYNNYLREIISNITEKHPDIHVISPPSWLVYGDKNHLWGAHPYHYNKLLYLFSAQKIFQK</sequence>
<reference evidence="1" key="1">
    <citation type="submission" date="2002-11" db="EMBL/GenBank/DDBJ databases">
        <authorList>
            <person name="Zhang Y."/>
            <person name="Lau Y.L."/>
            <person name="Arakawa E."/>
            <person name="Leung K.Y."/>
        </authorList>
    </citation>
    <scope>NUCLEOTIDE SEQUENCE</scope>
    <source>
        <strain evidence="1">JCM3983</strain>
    </source>
</reference>
<name>Q848R5_AERHY</name>
<organism evidence="1">
    <name type="scientific">Aeromonas hydrophila</name>
    <dbReference type="NCBI Taxonomy" id="644"/>
    <lineage>
        <taxon>Bacteria</taxon>
        <taxon>Pseudomonadati</taxon>
        <taxon>Pseudomonadota</taxon>
        <taxon>Gammaproteobacteria</taxon>
        <taxon>Aeromonadales</taxon>
        <taxon>Aeromonadaceae</taxon>
        <taxon>Aeromonas</taxon>
    </lineage>
</organism>
<feature type="non-terminal residue" evidence="1">
    <location>
        <position position="390"/>
    </location>
</feature>
<proteinExistence type="predicted"/>
<dbReference type="EMBL" id="AY177683">
    <property type="protein sequence ID" value="AAO59433.1"/>
    <property type="molecule type" value="Genomic_DNA"/>
</dbReference>